<dbReference type="SUPFAM" id="SSF53474">
    <property type="entry name" value="alpha/beta-Hydrolases"/>
    <property type="match status" value="1"/>
</dbReference>
<comment type="caution">
    <text evidence="2">The sequence shown here is derived from an EMBL/GenBank/DDBJ whole genome shotgun (WGS) entry which is preliminary data.</text>
</comment>
<dbReference type="Pfam" id="PF01738">
    <property type="entry name" value="DLH"/>
    <property type="match status" value="1"/>
</dbReference>
<sequence>MRGIPAGREDTNGGIPTYVSESADTATSKSIVFLDIFGWKFKNTRLLADHYAKAGFYVYVPDVYEGDSLPLDFLSSVEPNLKSKEEMGVLDRTKATATVATTLPPWLAKHRQTRSEPIIDGFINTVRQIPGTHKVGVVGFCWGGRYAILQAHGKREGSVGGVDAAVAFHPSLITVPGDFEEISKLLFIGHGDKDTFLDNKTKDQFEVMLRNKTDVPTQVKVYKDQVHGFTLRSDRSSEKDMKAMDEAEKDGIAWSNKYLS</sequence>
<name>A0A0G2H929_PHACM</name>
<accession>A0A0G2H929</accession>
<dbReference type="AlphaFoldDB" id="A0A0G2H929"/>
<evidence type="ECO:0000259" key="1">
    <source>
        <dbReference type="Pfam" id="PF01738"/>
    </source>
</evidence>
<dbReference type="InterPro" id="IPR029058">
    <property type="entry name" value="AB_hydrolase_fold"/>
</dbReference>
<proteinExistence type="predicted"/>
<gene>
    <name evidence="2" type="ORF">UCRPC4_g02066</name>
</gene>
<dbReference type="EMBL" id="LCWF01000049">
    <property type="protein sequence ID" value="KKY25125.1"/>
    <property type="molecule type" value="Genomic_DNA"/>
</dbReference>
<keyword evidence="2" id="KW-0378">Hydrolase</keyword>
<keyword evidence="3" id="KW-1185">Reference proteome</keyword>
<evidence type="ECO:0000313" key="2">
    <source>
        <dbReference type="EMBL" id="KKY25125.1"/>
    </source>
</evidence>
<protein>
    <submittedName>
        <fullName evidence="2">Putative dienelactone hydrolase family protein</fullName>
    </submittedName>
</protein>
<dbReference type="GO" id="GO:0016787">
    <property type="term" value="F:hydrolase activity"/>
    <property type="evidence" value="ECO:0007669"/>
    <property type="project" value="UniProtKB-KW"/>
</dbReference>
<dbReference type="InterPro" id="IPR002925">
    <property type="entry name" value="Dienelactn_hydro"/>
</dbReference>
<dbReference type="PANTHER" id="PTHR17630:SF105">
    <property type="entry name" value="DIENELACTONE HYDROLASE FAMILY PROTEIN (AFU_ORTHOLOGUE AFUA_4G08790)"/>
    <property type="match status" value="1"/>
</dbReference>
<evidence type="ECO:0000313" key="3">
    <source>
        <dbReference type="Proteomes" id="UP000053317"/>
    </source>
</evidence>
<dbReference type="OrthoDB" id="17560at2759"/>
<feature type="domain" description="Dienelactone hydrolase" evidence="1">
    <location>
        <begin position="17"/>
        <end position="256"/>
    </location>
</feature>
<organism evidence="2 3">
    <name type="scientific">Phaeomoniella chlamydospora</name>
    <name type="common">Phaeoacremonium chlamydosporum</name>
    <dbReference type="NCBI Taxonomy" id="158046"/>
    <lineage>
        <taxon>Eukaryota</taxon>
        <taxon>Fungi</taxon>
        <taxon>Dikarya</taxon>
        <taxon>Ascomycota</taxon>
        <taxon>Pezizomycotina</taxon>
        <taxon>Eurotiomycetes</taxon>
        <taxon>Chaetothyriomycetidae</taxon>
        <taxon>Phaeomoniellales</taxon>
        <taxon>Phaeomoniellaceae</taxon>
        <taxon>Phaeomoniella</taxon>
    </lineage>
</organism>
<reference evidence="2 3" key="2">
    <citation type="submission" date="2015-05" db="EMBL/GenBank/DDBJ databases">
        <authorList>
            <person name="Morales-Cruz A."/>
            <person name="Amrine K.C."/>
            <person name="Cantu D."/>
        </authorList>
    </citation>
    <scope>NUCLEOTIDE SEQUENCE [LARGE SCALE GENOMIC DNA]</scope>
    <source>
        <strain evidence="2">UCRPC4</strain>
    </source>
</reference>
<dbReference type="PANTHER" id="PTHR17630">
    <property type="entry name" value="DIENELACTONE HYDROLASE"/>
    <property type="match status" value="1"/>
</dbReference>
<dbReference type="Proteomes" id="UP000053317">
    <property type="component" value="Unassembled WGS sequence"/>
</dbReference>
<dbReference type="Gene3D" id="3.40.50.1820">
    <property type="entry name" value="alpha/beta hydrolase"/>
    <property type="match status" value="1"/>
</dbReference>
<reference evidence="2 3" key="1">
    <citation type="submission" date="2015-05" db="EMBL/GenBank/DDBJ databases">
        <title>Distinctive expansion of gene families associated with plant cell wall degradation and secondary metabolism in the genomes of grapevine trunk pathogens.</title>
        <authorList>
            <person name="Lawrence D.P."/>
            <person name="Travadon R."/>
            <person name="Rolshausen P.E."/>
            <person name="Baumgartner K."/>
        </authorList>
    </citation>
    <scope>NUCLEOTIDE SEQUENCE [LARGE SCALE GENOMIC DNA]</scope>
    <source>
        <strain evidence="2">UCRPC4</strain>
    </source>
</reference>